<dbReference type="Pfam" id="PF09669">
    <property type="entry name" value="Phage_pRha"/>
    <property type="match status" value="1"/>
</dbReference>
<protein>
    <submittedName>
        <fullName evidence="2">Rha family transcriptional regulator</fullName>
    </submittedName>
</protein>
<dbReference type="Proteomes" id="UP001168109">
    <property type="component" value="Unassembled WGS sequence"/>
</dbReference>
<proteinExistence type="predicted"/>
<feature type="domain" description="Bacteriophage P22 antirepressor protein C-terminal" evidence="1">
    <location>
        <begin position="123"/>
        <end position="184"/>
    </location>
</feature>
<gene>
    <name evidence="2" type="ORF">OB962_17970</name>
</gene>
<reference evidence="2" key="1">
    <citation type="submission" date="2024-05" db="EMBL/GenBank/DDBJ databases">
        <title>WGS of Aeromonas isolates.</title>
        <authorList>
            <person name="Lee H."/>
        </authorList>
    </citation>
    <scope>NUCLEOTIDE SEQUENCE</scope>
    <source>
        <strain evidence="2">LP308</strain>
    </source>
</reference>
<dbReference type="EMBL" id="JAOPLU010000007">
    <property type="protein sequence ID" value="MDM5132861.1"/>
    <property type="molecule type" value="Genomic_DNA"/>
</dbReference>
<dbReference type="InterPro" id="IPR018876">
    <property type="entry name" value="Phage_P22_antirepressor_C"/>
</dbReference>
<evidence type="ECO:0000259" key="1">
    <source>
        <dbReference type="Pfam" id="PF10548"/>
    </source>
</evidence>
<dbReference type="RefSeq" id="WP_042870836.1">
    <property type="nucleotide sequence ID" value="NZ_CDBL01000067.1"/>
</dbReference>
<comment type="caution">
    <text evidence="2">The sequence shown here is derived from an EMBL/GenBank/DDBJ whole genome shotgun (WGS) entry which is preliminary data.</text>
</comment>
<sequence length="215" mass="24479">MGNITSLTPAEIISLQQGQPVTTSLKVAELFGKRHDDVLKKIRNLECSSDFRLRNFAETFQTVTMPKGASKQTLVWEMTKDGFIFVVMGFTGAKAAATKEAYINAFNWMAEQLAAQRPQPAISLTDDELCTLTWCWRAADRMIDAARSIYPLLEVAEHRDAGRYYSIIHEYPYTLNQARKILADRSRHIQPNTHGDSDWPKLIPHLRREPKAIGW</sequence>
<evidence type="ECO:0000313" key="2">
    <source>
        <dbReference type="EMBL" id="MDM5132861.1"/>
    </source>
</evidence>
<keyword evidence="3" id="KW-1185">Reference proteome</keyword>
<evidence type="ECO:0000313" key="3">
    <source>
        <dbReference type="Proteomes" id="UP001168109"/>
    </source>
</evidence>
<organism evidence="2 3">
    <name type="scientific">Aeromonas piscicola</name>
    <dbReference type="NCBI Taxonomy" id="600645"/>
    <lineage>
        <taxon>Bacteria</taxon>
        <taxon>Pseudomonadati</taxon>
        <taxon>Pseudomonadota</taxon>
        <taxon>Gammaproteobacteria</taxon>
        <taxon>Aeromonadales</taxon>
        <taxon>Aeromonadaceae</taxon>
        <taxon>Aeromonas</taxon>
    </lineage>
</organism>
<name>A0ABT7QG09_9GAMM</name>
<dbReference type="NCBIfam" id="TIGR02681">
    <property type="entry name" value="phage_pRha"/>
    <property type="match status" value="1"/>
</dbReference>
<dbReference type="Pfam" id="PF10548">
    <property type="entry name" value="P22_AR_C"/>
    <property type="match status" value="1"/>
</dbReference>
<accession>A0ABT7QG09</accession>
<dbReference type="InterPro" id="IPR014054">
    <property type="entry name" value="Phage_regulatory_Rha"/>
</dbReference>